<keyword evidence="2" id="KW-1185">Reference proteome</keyword>
<sequence length="303" mass="33374">MSEWPRLDGAIDRETLTVLHLASQMLGKVRIANAPWVNHGWHLALQPQAGGFATLPTTVADGRSFALSLDLCRHVVDLRVSDGSAEAISLEAGSVAAIHGALRDALRRHGLPAQFNDRPSELPDAPSFSEDKVERHYDREVATRFRDAIGRMLPVFNDHRASFAGKSSPVHFWWGAFDLAVSFFSGRRAPTHPGNVPGLPDRVAREAYSHEVSSAGFWAAGATAAEPFFYSYLYPEPAGYRQAAVRHGRFDTGFGEWILPHADVAASAEPERMLAEFFRSAYEVGADLAKWDRQSLDREIVAP</sequence>
<evidence type="ECO:0000313" key="2">
    <source>
        <dbReference type="Proteomes" id="UP001526246"/>
    </source>
</evidence>
<dbReference type="EMBL" id="JAPDOB010000002">
    <property type="protein sequence ID" value="MCW3798594.1"/>
    <property type="molecule type" value="Genomic_DNA"/>
</dbReference>
<dbReference type="RefSeq" id="WP_264883511.1">
    <property type="nucleotide sequence ID" value="NZ_JAPDOB010000002.1"/>
</dbReference>
<gene>
    <name evidence="1" type="ORF">OMW55_12330</name>
</gene>
<evidence type="ECO:0000313" key="1">
    <source>
        <dbReference type="EMBL" id="MCW3798594.1"/>
    </source>
</evidence>
<dbReference type="Proteomes" id="UP001526246">
    <property type="component" value="Unassembled WGS sequence"/>
</dbReference>
<name>A0ABT3JHN5_9SPHN</name>
<proteinExistence type="predicted"/>
<dbReference type="Pfam" id="PF19459">
    <property type="entry name" value="DUF5996"/>
    <property type="match status" value="1"/>
</dbReference>
<accession>A0ABT3JHN5</accession>
<protein>
    <submittedName>
        <fullName evidence="1">DUF5996 family protein</fullName>
    </submittedName>
</protein>
<organism evidence="1 2">
    <name type="scientific">Sphingomonas arvum</name>
    <dbReference type="NCBI Taxonomy" id="2992113"/>
    <lineage>
        <taxon>Bacteria</taxon>
        <taxon>Pseudomonadati</taxon>
        <taxon>Pseudomonadota</taxon>
        <taxon>Alphaproteobacteria</taxon>
        <taxon>Sphingomonadales</taxon>
        <taxon>Sphingomonadaceae</taxon>
        <taxon>Sphingomonas</taxon>
    </lineage>
</organism>
<reference evidence="1 2" key="1">
    <citation type="submission" date="2022-10" db="EMBL/GenBank/DDBJ databases">
        <title>Sphingomonas sp.</title>
        <authorList>
            <person name="Jin C."/>
        </authorList>
    </citation>
    <scope>NUCLEOTIDE SEQUENCE [LARGE SCALE GENOMIC DNA]</scope>
    <source>
        <strain evidence="1 2">BN140010</strain>
    </source>
</reference>
<comment type="caution">
    <text evidence="1">The sequence shown here is derived from an EMBL/GenBank/DDBJ whole genome shotgun (WGS) entry which is preliminary data.</text>
</comment>
<dbReference type="InterPro" id="IPR046038">
    <property type="entry name" value="DUF5996"/>
</dbReference>